<comment type="similarity">
    <text evidence="2">Belongs to the RNase PH family.</text>
</comment>
<evidence type="ECO:0000313" key="10">
    <source>
        <dbReference type="Proteomes" id="UP000238350"/>
    </source>
</evidence>
<dbReference type="GO" id="GO:0000177">
    <property type="term" value="C:cytoplasmic exosome (RNase complex)"/>
    <property type="evidence" value="ECO:0007669"/>
    <property type="project" value="TreeGrafter"/>
</dbReference>
<dbReference type="GO" id="GO:0003723">
    <property type="term" value="F:RNA binding"/>
    <property type="evidence" value="ECO:0007669"/>
    <property type="project" value="TreeGrafter"/>
</dbReference>
<feature type="domain" description="Exoribonuclease phosphorolytic" evidence="7">
    <location>
        <begin position="5"/>
        <end position="122"/>
    </location>
</feature>
<reference evidence="9 10" key="1">
    <citation type="submission" date="2017-04" db="EMBL/GenBank/DDBJ databases">
        <title>Genome sequencing of [Candida] sorbophila.</title>
        <authorList>
            <person name="Ahn J.O."/>
        </authorList>
    </citation>
    <scope>NUCLEOTIDE SEQUENCE [LARGE SCALE GENOMIC DNA]</scope>
    <source>
        <strain evidence="9 10">DS02</strain>
    </source>
</reference>
<dbReference type="Gene3D" id="3.30.230.70">
    <property type="entry name" value="GHMP Kinase, N-terminal domain"/>
    <property type="match status" value="1"/>
</dbReference>
<dbReference type="InterPro" id="IPR050080">
    <property type="entry name" value="RNase_PH"/>
</dbReference>
<evidence type="ECO:0000259" key="7">
    <source>
        <dbReference type="Pfam" id="PF01138"/>
    </source>
</evidence>
<dbReference type="InterPro" id="IPR015847">
    <property type="entry name" value="ExoRNase_PH_dom2"/>
</dbReference>
<dbReference type="GO" id="GO:0000176">
    <property type="term" value="C:nuclear exosome (RNase complex)"/>
    <property type="evidence" value="ECO:0007669"/>
    <property type="project" value="UniProtKB-ARBA"/>
</dbReference>
<dbReference type="PANTHER" id="PTHR11953">
    <property type="entry name" value="EXOSOME COMPLEX COMPONENT"/>
    <property type="match status" value="1"/>
</dbReference>
<dbReference type="GO" id="GO:0016075">
    <property type="term" value="P:rRNA catabolic process"/>
    <property type="evidence" value="ECO:0007669"/>
    <property type="project" value="TreeGrafter"/>
</dbReference>
<dbReference type="OrthoDB" id="27298at2759"/>
<dbReference type="GO" id="GO:0071028">
    <property type="term" value="P:nuclear mRNA surveillance"/>
    <property type="evidence" value="ECO:0007669"/>
    <property type="project" value="TreeGrafter"/>
</dbReference>
<evidence type="ECO:0000256" key="3">
    <source>
        <dbReference type="ARBA" id="ARBA00022552"/>
    </source>
</evidence>
<evidence type="ECO:0000256" key="1">
    <source>
        <dbReference type="ARBA" id="ARBA00004123"/>
    </source>
</evidence>
<keyword evidence="4" id="KW-0271">Exosome</keyword>
<protein>
    <submittedName>
        <fullName evidence="9">Exosome complex component RRP46</fullName>
    </submittedName>
</protein>
<gene>
    <name evidence="9" type="ORF">B9G98_02773</name>
</gene>
<accession>A0A2T0FJH5</accession>
<dbReference type="InterPro" id="IPR036345">
    <property type="entry name" value="ExoRNase_PH_dom2_sf"/>
</dbReference>
<keyword evidence="3" id="KW-0698">rRNA processing</keyword>
<evidence type="ECO:0000313" key="9">
    <source>
        <dbReference type="EMBL" id="PRT55153.1"/>
    </source>
</evidence>
<feature type="domain" description="Exoribonuclease phosphorolytic" evidence="8">
    <location>
        <begin position="125"/>
        <end position="195"/>
    </location>
</feature>
<dbReference type="GO" id="GO:0000467">
    <property type="term" value="P:exonucleolytic trimming to generate mature 3'-end of 5.8S rRNA from tricistronic rRNA transcript (SSU-rRNA, 5.8S rRNA, LSU-rRNA)"/>
    <property type="evidence" value="ECO:0007669"/>
    <property type="project" value="UniProtKB-ARBA"/>
</dbReference>
<name>A0A2T0FJH5_9ASCO</name>
<keyword evidence="10" id="KW-1185">Reference proteome</keyword>
<dbReference type="InterPro" id="IPR027408">
    <property type="entry name" value="PNPase/RNase_PH_dom_sf"/>
</dbReference>
<evidence type="ECO:0000256" key="6">
    <source>
        <dbReference type="SAM" id="Coils"/>
    </source>
</evidence>
<dbReference type="STRING" id="45607.A0A2T0FJH5"/>
<dbReference type="EMBL" id="NDIQ01000021">
    <property type="protein sequence ID" value="PRT55153.1"/>
    <property type="molecule type" value="Genomic_DNA"/>
</dbReference>
<dbReference type="Proteomes" id="UP000238350">
    <property type="component" value="Unassembled WGS sequence"/>
</dbReference>
<dbReference type="Pfam" id="PF01138">
    <property type="entry name" value="RNase_PH"/>
    <property type="match status" value="1"/>
</dbReference>
<keyword evidence="5" id="KW-0539">Nucleus</keyword>
<evidence type="ECO:0000256" key="5">
    <source>
        <dbReference type="ARBA" id="ARBA00023242"/>
    </source>
</evidence>
<dbReference type="GeneID" id="36516521"/>
<comment type="subcellular location">
    <subcellularLocation>
        <location evidence="1">Nucleus</location>
    </subcellularLocation>
</comment>
<dbReference type="CDD" id="cd11372">
    <property type="entry name" value="RNase_PH_RRP46"/>
    <property type="match status" value="1"/>
</dbReference>
<dbReference type="GO" id="GO:0005730">
    <property type="term" value="C:nucleolus"/>
    <property type="evidence" value="ECO:0007669"/>
    <property type="project" value="TreeGrafter"/>
</dbReference>
<dbReference type="Pfam" id="PF03725">
    <property type="entry name" value="RNase_PH_C"/>
    <property type="match status" value="1"/>
</dbReference>
<dbReference type="GO" id="GO:0071038">
    <property type="term" value="P:TRAMP-dependent tRNA surveillance pathway"/>
    <property type="evidence" value="ECO:0007669"/>
    <property type="project" value="UniProtKB-ARBA"/>
</dbReference>
<feature type="coiled-coil region" evidence="6">
    <location>
        <begin position="183"/>
        <end position="214"/>
    </location>
</feature>
<sequence length="219" mass="23723">MPLHNSDGSAEWIAGHNGGDTRIICSVNGPIEVKTRDELPTMATLELVVRPVVGLPTIRETLLQDCTYGCLRSIVLRTQLPRSLIQIVVQVLDAGEPVEYTVYELVGAINSSVLALANAGIPLSGLVVAVCLAIVEGEIVLNPGVDQLKKSQSTHAVAYKVDNGPEEVRFRLVMCESTGLFTQNELLQVLETAEDAAREENKKMRSMIEQQVAESLAFA</sequence>
<keyword evidence="6" id="KW-0175">Coiled coil</keyword>
<dbReference type="AlphaFoldDB" id="A0A2T0FJH5"/>
<comment type="caution">
    <text evidence="9">The sequence shown here is derived from an EMBL/GenBank/DDBJ whole genome shotgun (WGS) entry which is preliminary data.</text>
</comment>
<dbReference type="InterPro" id="IPR020568">
    <property type="entry name" value="Ribosomal_Su5_D2-typ_SF"/>
</dbReference>
<evidence type="ECO:0000256" key="2">
    <source>
        <dbReference type="ARBA" id="ARBA00006678"/>
    </source>
</evidence>
<dbReference type="GO" id="GO:0034475">
    <property type="term" value="P:U4 snRNA 3'-end processing"/>
    <property type="evidence" value="ECO:0007669"/>
    <property type="project" value="TreeGrafter"/>
</dbReference>
<evidence type="ECO:0000256" key="4">
    <source>
        <dbReference type="ARBA" id="ARBA00022835"/>
    </source>
</evidence>
<proteinExistence type="inferred from homology"/>
<evidence type="ECO:0000259" key="8">
    <source>
        <dbReference type="Pfam" id="PF03725"/>
    </source>
</evidence>
<dbReference type="SUPFAM" id="SSF55666">
    <property type="entry name" value="Ribonuclease PH domain 2-like"/>
    <property type="match status" value="1"/>
</dbReference>
<dbReference type="PANTHER" id="PTHR11953:SF1">
    <property type="entry name" value="EXOSOME COMPLEX COMPONENT RRP46"/>
    <property type="match status" value="1"/>
</dbReference>
<dbReference type="RefSeq" id="XP_024665098.1">
    <property type="nucleotide sequence ID" value="XM_024809330.1"/>
</dbReference>
<dbReference type="GO" id="GO:0071051">
    <property type="term" value="P:poly(A)-dependent snoRNA 3'-end processing"/>
    <property type="evidence" value="ECO:0007669"/>
    <property type="project" value="TreeGrafter"/>
</dbReference>
<organism evidence="9 10">
    <name type="scientific">Wickerhamiella sorbophila</name>
    <dbReference type="NCBI Taxonomy" id="45607"/>
    <lineage>
        <taxon>Eukaryota</taxon>
        <taxon>Fungi</taxon>
        <taxon>Dikarya</taxon>
        <taxon>Ascomycota</taxon>
        <taxon>Saccharomycotina</taxon>
        <taxon>Dipodascomycetes</taxon>
        <taxon>Dipodascales</taxon>
        <taxon>Trichomonascaceae</taxon>
        <taxon>Wickerhamiella</taxon>
    </lineage>
</organism>
<dbReference type="SUPFAM" id="SSF54211">
    <property type="entry name" value="Ribosomal protein S5 domain 2-like"/>
    <property type="match status" value="1"/>
</dbReference>
<dbReference type="InterPro" id="IPR001247">
    <property type="entry name" value="ExoRNase_PH_dom1"/>
</dbReference>